<accession>A0A060RPV3</accession>
<keyword evidence="1" id="KW-0732">Signal</keyword>
<keyword evidence="3" id="KW-1185">Reference proteome</keyword>
<reference evidence="2" key="2">
    <citation type="submission" date="2014-05" db="EMBL/GenBank/DDBJ databases">
        <title>The genome sequences of chimpanzee malaria parasites reveal the path to human adaptation.</title>
        <authorList>
            <person name="Otto T.D."/>
            <person name="Rayner J.C."/>
            <person name="Boehme U."/>
            <person name="Pain A."/>
            <person name="Spottiswoode N."/>
            <person name="Sanders M."/>
            <person name="Quail M."/>
            <person name="Ollomo B."/>
            <person name="Renaud F."/>
            <person name="Thomas A.W."/>
            <person name="Prugnolle F."/>
            <person name="Conway D.J."/>
            <person name="Newbold C."/>
            <person name="Berriman M."/>
        </authorList>
    </citation>
    <scope>NUCLEOTIDE SEQUENCE [LARGE SCALE GENOMIC DNA]</scope>
    <source>
        <strain evidence="2">CDC</strain>
    </source>
</reference>
<dbReference type="EMBL" id="HG810767">
    <property type="protein sequence ID" value="CDO63438.1"/>
    <property type="molecule type" value="Genomic_DNA"/>
</dbReference>
<feature type="chain" id="PRO_5001590007" evidence="1">
    <location>
        <begin position="21"/>
        <end position="424"/>
    </location>
</feature>
<feature type="signal peptide" evidence="1">
    <location>
        <begin position="1"/>
        <end position="20"/>
    </location>
</feature>
<dbReference type="Proteomes" id="UP000027581">
    <property type="component" value="Unassembled WGS sequence"/>
</dbReference>
<reference evidence="2" key="1">
    <citation type="submission" date="2014-01" db="EMBL/GenBank/DDBJ databases">
        <authorList>
            <person name="Aslett M."/>
        </authorList>
    </citation>
    <scope>NUCLEOTIDE SEQUENCE</scope>
    <source>
        <strain evidence="2">CDC</strain>
    </source>
</reference>
<name>A0A060RPV3_PLARE</name>
<dbReference type="AlphaFoldDB" id="A0A060RPV3"/>
<evidence type="ECO:0000313" key="3">
    <source>
        <dbReference type="Proteomes" id="UP000027581"/>
    </source>
</evidence>
<dbReference type="PhylomeDB" id="A0A060RPV3"/>
<dbReference type="VEuPathDB" id="PlasmoDB:PRCDC_0623800"/>
<protein>
    <submittedName>
        <fullName evidence="2">Uncharacterized protein</fullName>
    </submittedName>
</protein>
<evidence type="ECO:0000256" key="1">
    <source>
        <dbReference type="SAM" id="SignalP"/>
    </source>
</evidence>
<organism evidence="2 3">
    <name type="scientific">Plasmodium reichenowi</name>
    <dbReference type="NCBI Taxonomy" id="5854"/>
    <lineage>
        <taxon>Eukaryota</taxon>
        <taxon>Sar</taxon>
        <taxon>Alveolata</taxon>
        <taxon>Apicomplexa</taxon>
        <taxon>Aconoidasida</taxon>
        <taxon>Haemosporida</taxon>
        <taxon>Plasmodiidae</taxon>
        <taxon>Plasmodium</taxon>
        <taxon>Plasmodium (Laverania)</taxon>
    </lineage>
</organism>
<dbReference type="VEuPathDB" id="PlasmoDB:PRG01_0624900"/>
<sequence length="424" mass="50068">MKFFLLFLLVTLNLFHISLEHNVEEEKCDYMNIFMKPLFYNCYVFKDQGDKIHQGCCKYYKAVRKGYERKSGELYKLSEEEYNKQYGNIKNDLNKNDLNKNDINKNDLYSINDIIKNSISEKDMDEIKHLFPVIGEKLLNMNGQDGNINIKRSITDIDDLLVEFNNKHFNLKDIQVKILNGSTKNYDAYFNHIKADQNFIKKKEEILQKSPFYNKTCFKSLGGKNCNNGNFNHHHHNNNMAQEDDDNDDEDLNYELYEQYKEDDNLNSPSNNMNNIPNGNVNNNDNTINNIHNNSTNNDTYNNSVTYNHPQYTELEEDNINNKSSYYSFTQNFSIVNLFSQNPRKIMQKYLEFKQHLSSPSKEKMNGFLDREYYNTTKKLNEVLEDDLKKTGETIDQKEKKGFVSSFFDDLMSLIYFPKKNVEL</sequence>
<evidence type="ECO:0000313" key="2">
    <source>
        <dbReference type="EMBL" id="CDO63438.1"/>
    </source>
</evidence>
<proteinExistence type="predicted"/>
<gene>
    <name evidence="2" type="ORF">PRCDC_0623800</name>
</gene>